<evidence type="ECO:0000313" key="2">
    <source>
        <dbReference type="Proteomes" id="UP000516171"/>
    </source>
</evidence>
<dbReference type="RefSeq" id="YP_010751581.1">
    <property type="nucleotide sequence ID" value="NC_073371.1"/>
</dbReference>
<sequence>MTKGIPPVPDSPAGSYAWCTECAWKNDSDRCEALARAHGETFYHVVHVFEPDPATAAAIADSEQEARDHAFDLEG</sequence>
<protein>
    <submittedName>
        <fullName evidence="1">Uncharacterized protein</fullName>
    </submittedName>
</protein>
<dbReference type="Proteomes" id="UP000516171">
    <property type="component" value="Segment"/>
</dbReference>
<gene>
    <name evidence="1" type="primary">19</name>
    <name evidence="1" type="ORF">SEA_CLEARASMUD_19</name>
</gene>
<evidence type="ECO:0000313" key="1">
    <source>
        <dbReference type="EMBL" id="QNL30229.1"/>
    </source>
</evidence>
<reference evidence="1 2" key="1">
    <citation type="submission" date="2020-06" db="EMBL/GenBank/DDBJ databases">
        <authorList>
            <person name="Reeves M.E."/>
            <person name="Acevedo M.A."/>
            <person name="Bass K.M."/>
            <person name="Chau E.N."/>
            <person name="Ching B.P."/>
            <person name="Enriquez E.M."/>
            <person name="Evans S.M."/>
            <person name="Lin H.X."/>
            <person name="Mamora K.A."/>
            <person name="Pang C.A."/>
            <person name="Ponce U."/>
            <person name="Santos M.J."/>
            <person name="Tafoya C."/>
            <person name="Vaca M.C."/>
            <person name="Van Iderstein W.P."/>
            <person name="Velasco L.A."/>
            <person name="Williams V.E."/>
            <person name="Yonemoto G.T."/>
            <person name="Yonemoto T.K."/>
            <person name="Choi J.D."/>
            <person name="Dean N."/>
            <person name="Diaz A."/>
            <person name="Garlena R.A."/>
            <person name="Russell D.A."/>
            <person name="Pope W.H."/>
            <person name="Jacobs-Sera D."/>
            <person name="Hatfull G.F."/>
        </authorList>
    </citation>
    <scope>NUCLEOTIDE SEQUENCE [LARGE SCALE GENOMIC DNA]</scope>
</reference>
<dbReference type="GeneID" id="80005251"/>
<name>A0A7G9A0U0_9CAUD</name>
<dbReference type="KEGG" id="vg:80005251"/>
<keyword evidence="2" id="KW-1185">Reference proteome</keyword>
<proteinExistence type="predicted"/>
<dbReference type="EMBL" id="MT657336">
    <property type="protein sequence ID" value="QNL30229.1"/>
    <property type="molecule type" value="Genomic_DNA"/>
</dbReference>
<organism evidence="1 2">
    <name type="scientific">Microbacterium phage ClearAsMud</name>
    <dbReference type="NCBI Taxonomy" id="2743404"/>
    <lineage>
        <taxon>Viruses</taxon>
        <taxon>Duplodnaviria</taxon>
        <taxon>Heunggongvirae</taxon>
        <taxon>Uroviricota</taxon>
        <taxon>Caudoviricetes</taxon>
        <taxon>Hodgkinviridae</taxon>
        <taxon>Quhwahvirus</taxon>
        <taxon>Quhwahvirus clearasmud</taxon>
    </lineage>
</organism>
<accession>A0A7G9A0U0</accession>